<accession>A0A1H9TVG0</accession>
<keyword evidence="8" id="KW-1185">Reference proteome</keyword>
<dbReference type="AlphaFoldDB" id="A0A1H9TVG0"/>
<dbReference type="InterPro" id="IPR056488">
    <property type="entry name" value="Zn_ribbon_HMPTM"/>
</dbReference>
<dbReference type="InterPro" id="IPR058240">
    <property type="entry name" value="rSAM_sf"/>
</dbReference>
<dbReference type="InterPro" id="IPR007197">
    <property type="entry name" value="rSAM"/>
</dbReference>
<evidence type="ECO:0000313" key="8">
    <source>
        <dbReference type="Proteomes" id="UP000199352"/>
    </source>
</evidence>
<reference evidence="8" key="1">
    <citation type="submission" date="2016-10" db="EMBL/GenBank/DDBJ databases">
        <authorList>
            <person name="Varghese N."/>
            <person name="Submissions S."/>
        </authorList>
    </citation>
    <scope>NUCLEOTIDE SEQUENCE [LARGE SCALE GENOMIC DNA]</scope>
    <source>
        <strain evidence="8">CGMCC 4.3525</strain>
    </source>
</reference>
<evidence type="ECO:0000259" key="5">
    <source>
        <dbReference type="Pfam" id="PF04055"/>
    </source>
</evidence>
<dbReference type="PANTHER" id="PTHR43306:SF1">
    <property type="entry name" value="7,8-DIHYDRO-6-HYDROXYMETHYLPTERIN DIMETHYLTRANSFERASE"/>
    <property type="match status" value="1"/>
</dbReference>
<dbReference type="GO" id="GO:0003824">
    <property type="term" value="F:catalytic activity"/>
    <property type="evidence" value="ECO:0007669"/>
    <property type="project" value="InterPro"/>
</dbReference>
<dbReference type="SFLD" id="SFLDS00029">
    <property type="entry name" value="Radical_SAM"/>
    <property type="match status" value="1"/>
</dbReference>
<evidence type="ECO:0000256" key="3">
    <source>
        <dbReference type="ARBA" id="ARBA00023004"/>
    </source>
</evidence>
<evidence type="ECO:0000256" key="4">
    <source>
        <dbReference type="ARBA" id="ARBA00023014"/>
    </source>
</evidence>
<evidence type="ECO:0000313" key="7">
    <source>
        <dbReference type="EMBL" id="SES01011.1"/>
    </source>
</evidence>
<dbReference type="PANTHER" id="PTHR43306">
    <property type="entry name" value="7,8-DIHYDRO-6-HYDROXYMETHYLPTERIN DIMETHYLTRANSFERASE"/>
    <property type="match status" value="1"/>
</dbReference>
<dbReference type="EMBL" id="FOFR01000019">
    <property type="protein sequence ID" value="SES01011.1"/>
    <property type="molecule type" value="Genomic_DNA"/>
</dbReference>
<name>A0A1H9TVG0_9PSEU</name>
<dbReference type="Proteomes" id="UP000199352">
    <property type="component" value="Unassembled WGS sequence"/>
</dbReference>
<keyword evidence="3" id="KW-0408">Iron</keyword>
<dbReference type="Gene3D" id="3.20.20.70">
    <property type="entry name" value="Aldolase class I"/>
    <property type="match status" value="1"/>
</dbReference>
<dbReference type="GO" id="GO:0046872">
    <property type="term" value="F:metal ion binding"/>
    <property type="evidence" value="ECO:0007669"/>
    <property type="project" value="UniProtKB-KW"/>
</dbReference>
<feature type="domain" description="HMPTM N-terminal zinc ribbon" evidence="6">
    <location>
        <begin position="2"/>
        <end position="45"/>
    </location>
</feature>
<dbReference type="InterPro" id="IPR013785">
    <property type="entry name" value="Aldolase_TIM"/>
</dbReference>
<gene>
    <name evidence="7" type="ORF">SAMN05216188_11990</name>
</gene>
<dbReference type="CDD" id="cd01335">
    <property type="entry name" value="Radical_SAM"/>
    <property type="match status" value="1"/>
</dbReference>
<evidence type="ECO:0000256" key="2">
    <source>
        <dbReference type="ARBA" id="ARBA00022723"/>
    </source>
</evidence>
<evidence type="ECO:0000256" key="1">
    <source>
        <dbReference type="ARBA" id="ARBA00022691"/>
    </source>
</evidence>
<proteinExistence type="predicted"/>
<sequence>MFIEYTKSICPVCKVVVDAQVNVRDDKVYLRKRCREHGRFEALVYGDAQAYLASARFNKPGTIPLTFQTVVKDGCPSDCGLCPEHKQHACLGIIEVNTNCNLDCPICFADSGHQPDGYSITLEQCERMLDVFVESEGEPEVVMFSGGEPTIHKHILDFVDARRGLFPKIDHTQHQKSRWSI</sequence>
<keyword evidence="4" id="KW-0411">Iron-sulfur</keyword>
<keyword evidence="1" id="KW-0949">S-adenosyl-L-methionine</keyword>
<organism evidence="7 8">
    <name type="scientific">Lentzea xinjiangensis</name>
    <dbReference type="NCBI Taxonomy" id="402600"/>
    <lineage>
        <taxon>Bacteria</taxon>
        <taxon>Bacillati</taxon>
        <taxon>Actinomycetota</taxon>
        <taxon>Actinomycetes</taxon>
        <taxon>Pseudonocardiales</taxon>
        <taxon>Pseudonocardiaceae</taxon>
        <taxon>Lentzea</taxon>
    </lineage>
</organism>
<dbReference type="Pfam" id="PF23545">
    <property type="entry name" value="Zn_ribbon_HMPTM"/>
    <property type="match status" value="1"/>
</dbReference>
<keyword evidence="2" id="KW-0479">Metal-binding</keyword>
<feature type="domain" description="Radical SAM core" evidence="5">
    <location>
        <begin position="95"/>
        <end position="163"/>
    </location>
</feature>
<dbReference type="InterPro" id="IPR034474">
    <property type="entry name" value="Methyltransferase_Class_D"/>
</dbReference>
<evidence type="ECO:0000259" key="6">
    <source>
        <dbReference type="Pfam" id="PF23545"/>
    </source>
</evidence>
<dbReference type="SUPFAM" id="SSF102114">
    <property type="entry name" value="Radical SAM enzymes"/>
    <property type="match status" value="1"/>
</dbReference>
<dbReference type="Pfam" id="PF04055">
    <property type="entry name" value="Radical_SAM"/>
    <property type="match status" value="1"/>
</dbReference>
<protein>
    <submittedName>
        <fullName evidence="7">Uncharacterized protein</fullName>
    </submittedName>
</protein>
<dbReference type="GO" id="GO:0051536">
    <property type="term" value="F:iron-sulfur cluster binding"/>
    <property type="evidence" value="ECO:0007669"/>
    <property type="project" value="UniProtKB-KW"/>
</dbReference>